<sequence length="187" mass="20452">MPGCCQHKRGVHVRDSLPTLALTSGPPAATTGTPLSTTSSTRVTRAPDSRGLLWGSWCPTTRQFTLKCARDICASSQRQKRRGRAADQLLLHTAYITSSALRLQLEALGHKTVLYPPYFSVVSPSGYYFSQASKNFLKQKPFNAFNELKSAAELFFESQPPASGAGNGNLSERRSTMIEIHGEYIDG</sequence>
<comment type="caution">
    <text evidence="2">The sequence shown here is derived from an EMBL/GenBank/DDBJ whole genome shotgun (WGS) entry which is preliminary data.</text>
</comment>
<keyword evidence="3" id="KW-1185">Reference proteome</keyword>
<evidence type="ECO:0000313" key="3">
    <source>
        <dbReference type="Proteomes" id="UP001303046"/>
    </source>
</evidence>
<dbReference type="Proteomes" id="UP001303046">
    <property type="component" value="Unassembled WGS sequence"/>
</dbReference>
<protein>
    <submittedName>
        <fullName evidence="2">Uncharacterized protein</fullName>
    </submittedName>
</protein>
<feature type="compositionally biased region" description="Low complexity" evidence="1">
    <location>
        <begin position="17"/>
        <end position="41"/>
    </location>
</feature>
<evidence type="ECO:0000256" key="1">
    <source>
        <dbReference type="SAM" id="MobiDB-lite"/>
    </source>
</evidence>
<organism evidence="2 3">
    <name type="scientific">Necator americanus</name>
    <name type="common">Human hookworm</name>
    <dbReference type="NCBI Taxonomy" id="51031"/>
    <lineage>
        <taxon>Eukaryota</taxon>
        <taxon>Metazoa</taxon>
        <taxon>Ecdysozoa</taxon>
        <taxon>Nematoda</taxon>
        <taxon>Chromadorea</taxon>
        <taxon>Rhabditida</taxon>
        <taxon>Rhabditina</taxon>
        <taxon>Rhabditomorpha</taxon>
        <taxon>Strongyloidea</taxon>
        <taxon>Ancylostomatidae</taxon>
        <taxon>Bunostominae</taxon>
        <taxon>Necator</taxon>
    </lineage>
</organism>
<dbReference type="InterPro" id="IPR036397">
    <property type="entry name" value="RNaseH_sf"/>
</dbReference>
<reference evidence="2 3" key="1">
    <citation type="submission" date="2023-08" db="EMBL/GenBank/DDBJ databases">
        <title>A Necator americanus chromosomal reference genome.</title>
        <authorList>
            <person name="Ilik V."/>
            <person name="Petrzelkova K.J."/>
            <person name="Pardy F."/>
            <person name="Fuh T."/>
            <person name="Niatou-Singa F.S."/>
            <person name="Gouil Q."/>
            <person name="Baker L."/>
            <person name="Ritchie M.E."/>
            <person name="Jex A.R."/>
            <person name="Gazzola D."/>
            <person name="Li H."/>
            <person name="Toshio Fujiwara R."/>
            <person name="Zhan B."/>
            <person name="Aroian R.V."/>
            <person name="Pafco B."/>
            <person name="Schwarz E.M."/>
        </authorList>
    </citation>
    <scope>NUCLEOTIDE SEQUENCE [LARGE SCALE GENOMIC DNA]</scope>
    <source>
        <strain evidence="2 3">Aroian</strain>
        <tissue evidence="2">Whole animal</tissue>
    </source>
</reference>
<gene>
    <name evidence="2" type="primary">Necator_chrII.g5488</name>
    <name evidence="2" type="ORF">RB195_017695</name>
</gene>
<evidence type="ECO:0000313" key="2">
    <source>
        <dbReference type="EMBL" id="KAK6734075.1"/>
    </source>
</evidence>
<accession>A0ABR1C8G4</accession>
<proteinExistence type="predicted"/>
<feature type="region of interest" description="Disordered" evidence="1">
    <location>
        <begin position="17"/>
        <end position="43"/>
    </location>
</feature>
<name>A0ABR1C8G4_NECAM</name>
<dbReference type="EMBL" id="JAVFWL010000002">
    <property type="protein sequence ID" value="KAK6734075.1"/>
    <property type="molecule type" value="Genomic_DNA"/>
</dbReference>
<dbReference type="Gene3D" id="3.30.420.10">
    <property type="entry name" value="Ribonuclease H-like superfamily/Ribonuclease H"/>
    <property type="match status" value="1"/>
</dbReference>